<evidence type="ECO:0000313" key="16">
    <source>
        <dbReference type="EMBL" id="OHU96578.1"/>
    </source>
</evidence>
<evidence type="ECO:0000256" key="4">
    <source>
        <dbReference type="ARBA" id="ARBA00022475"/>
    </source>
</evidence>
<dbReference type="GO" id="GO:0000155">
    <property type="term" value="F:phosphorelay sensor kinase activity"/>
    <property type="evidence" value="ECO:0007669"/>
    <property type="project" value="InterPro"/>
</dbReference>
<dbReference type="GO" id="GO:0005524">
    <property type="term" value="F:ATP binding"/>
    <property type="evidence" value="ECO:0007669"/>
    <property type="project" value="UniProtKB-KW"/>
</dbReference>
<gene>
    <name evidence="16" type="ORF">BIW53_04420</name>
</gene>
<feature type="transmembrane region" description="Helical" evidence="14">
    <location>
        <begin position="156"/>
        <end position="178"/>
    </location>
</feature>
<evidence type="ECO:0000256" key="5">
    <source>
        <dbReference type="ARBA" id="ARBA00022553"/>
    </source>
</evidence>
<evidence type="ECO:0000256" key="12">
    <source>
        <dbReference type="ARBA" id="ARBA00023012"/>
    </source>
</evidence>
<dbReference type="PANTHER" id="PTHR45528:SF1">
    <property type="entry name" value="SENSOR HISTIDINE KINASE CPXA"/>
    <property type="match status" value="1"/>
</dbReference>
<keyword evidence="11 14" id="KW-1133">Transmembrane helix</keyword>
<proteinExistence type="predicted"/>
<evidence type="ECO:0000256" key="8">
    <source>
        <dbReference type="ARBA" id="ARBA00022741"/>
    </source>
</evidence>
<keyword evidence="4" id="KW-1003">Cell membrane</keyword>
<sequence>MKIRISLRIYVLIAMLLTGISSIVLLSALSMHYFATGMDVAMRGIMYAQAKQFDVSTHTLANTPTQITKGEAKQNQQYIISSRWRDMPKQIQLNINEAAMEFNELNKHMVGGGWFSPPVEGYFAMKVKNQAQTVYVATIFSSKDNTLLELPKVPHFVIIIATAISAIAVFVIVLVLVLRKVTRPVERLKNWAGHLDEAKLEQPLPEFRFSELNTLAVMIAESMRSVKQSVEREKRFLAYSSHELRTPIAVTRSNAELLKKMLESDLPKEKLLTCVNRIERATLTMASLMDTLLWLNRDVLKKVPTTQVSLADLINELISQLTYLLNDKPVTVAIKTDEATFALPETVCRIVLSNIIRNAFVHTNEGLVNIEQRGRHVVISNKDKAPENSNNELGFGLGLELTQRLTSQYQWQYKSEDNSHGRTVTIHFSDDVIRTSAS</sequence>
<evidence type="ECO:0000256" key="10">
    <source>
        <dbReference type="ARBA" id="ARBA00022840"/>
    </source>
</evidence>
<evidence type="ECO:0000256" key="9">
    <source>
        <dbReference type="ARBA" id="ARBA00022777"/>
    </source>
</evidence>
<keyword evidence="6" id="KW-0808">Transferase</keyword>
<comment type="caution">
    <text evidence="16">The sequence shown here is derived from an EMBL/GenBank/DDBJ whole genome shotgun (WGS) entry which is preliminary data.</text>
</comment>
<organism evidence="16 17">
    <name type="scientific">Pseudoalteromonas byunsanensis</name>
    <dbReference type="NCBI Taxonomy" id="327939"/>
    <lineage>
        <taxon>Bacteria</taxon>
        <taxon>Pseudomonadati</taxon>
        <taxon>Pseudomonadota</taxon>
        <taxon>Gammaproteobacteria</taxon>
        <taxon>Alteromonadales</taxon>
        <taxon>Pseudoalteromonadaceae</taxon>
        <taxon>Pseudoalteromonas</taxon>
    </lineage>
</organism>
<keyword evidence="12" id="KW-0902">Two-component regulatory system</keyword>
<keyword evidence="13 14" id="KW-0472">Membrane</keyword>
<dbReference type="EC" id="2.7.13.3" evidence="3"/>
<dbReference type="InterPro" id="IPR005467">
    <property type="entry name" value="His_kinase_dom"/>
</dbReference>
<dbReference type="InterPro" id="IPR036890">
    <property type="entry name" value="HATPase_C_sf"/>
</dbReference>
<comment type="subcellular location">
    <subcellularLocation>
        <location evidence="2">Cell membrane</location>
        <topology evidence="2">Multi-pass membrane protein</topology>
    </subcellularLocation>
</comment>
<dbReference type="Pfam" id="PF00512">
    <property type="entry name" value="HisKA"/>
    <property type="match status" value="1"/>
</dbReference>
<evidence type="ECO:0000256" key="14">
    <source>
        <dbReference type="SAM" id="Phobius"/>
    </source>
</evidence>
<dbReference type="Gene3D" id="1.10.287.130">
    <property type="match status" value="1"/>
</dbReference>
<dbReference type="EMBL" id="MNAN01000026">
    <property type="protein sequence ID" value="OHU96578.1"/>
    <property type="molecule type" value="Genomic_DNA"/>
</dbReference>
<keyword evidence="7 14" id="KW-0812">Transmembrane</keyword>
<dbReference type="OrthoDB" id="9121563at2"/>
<evidence type="ECO:0000256" key="1">
    <source>
        <dbReference type="ARBA" id="ARBA00000085"/>
    </source>
</evidence>
<evidence type="ECO:0000256" key="3">
    <source>
        <dbReference type="ARBA" id="ARBA00012438"/>
    </source>
</evidence>
<dbReference type="Gene3D" id="6.10.340.10">
    <property type="match status" value="1"/>
</dbReference>
<evidence type="ECO:0000256" key="11">
    <source>
        <dbReference type="ARBA" id="ARBA00022989"/>
    </source>
</evidence>
<dbReference type="STRING" id="327939.BIW53_04420"/>
<evidence type="ECO:0000313" key="17">
    <source>
        <dbReference type="Proteomes" id="UP000180253"/>
    </source>
</evidence>
<evidence type="ECO:0000256" key="2">
    <source>
        <dbReference type="ARBA" id="ARBA00004651"/>
    </source>
</evidence>
<keyword evidence="5" id="KW-0597">Phosphoprotein</keyword>
<dbReference type="SUPFAM" id="SSF55874">
    <property type="entry name" value="ATPase domain of HSP90 chaperone/DNA topoisomerase II/histidine kinase"/>
    <property type="match status" value="1"/>
</dbReference>
<keyword evidence="9" id="KW-0418">Kinase</keyword>
<dbReference type="PROSITE" id="PS50109">
    <property type="entry name" value="HIS_KIN"/>
    <property type="match status" value="1"/>
</dbReference>
<dbReference type="InterPro" id="IPR036097">
    <property type="entry name" value="HisK_dim/P_sf"/>
</dbReference>
<dbReference type="AlphaFoldDB" id="A0A1S1NA77"/>
<evidence type="ECO:0000259" key="15">
    <source>
        <dbReference type="PROSITE" id="PS50109"/>
    </source>
</evidence>
<keyword evidence="17" id="KW-1185">Reference proteome</keyword>
<dbReference type="PANTHER" id="PTHR45528">
    <property type="entry name" value="SENSOR HISTIDINE KINASE CPXA"/>
    <property type="match status" value="1"/>
</dbReference>
<protein>
    <recommendedName>
        <fullName evidence="3">histidine kinase</fullName>
        <ecNumber evidence="3">2.7.13.3</ecNumber>
    </recommendedName>
</protein>
<feature type="transmembrane region" description="Helical" evidence="14">
    <location>
        <begin position="9"/>
        <end position="34"/>
    </location>
</feature>
<accession>A0A1S1NA77</accession>
<comment type="catalytic activity">
    <reaction evidence="1">
        <text>ATP + protein L-histidine = ADP + protein N-phospho-L-histidine.</text>
        <dbReference type="EC" id="2.7.13.3"/>
    </reaction>
</comment>
<dbReference type="InterPro" id="IPR003661">
    <property type="entry name" value="HisK_dim/P_dom"/>
</dbReference>
<dbReference type="Proteomes" id="UP000180253">
    <property type="component" value="Unassembled WGS sequence"/>
</dbReference>
<keyword evidence="8" id="KW-0547">Nucleotide-binding</keyword>
<dbReference type="Gene3D" id="3.30.565.10">
    <property type="entry name" value="Histidine kinase-like ATPase, C-terminal domain"/>
    <property type="match status" value="1"/>
</dbReference>
<dbReference type="GO" id="GO:0005886">
    <property type="term" value="C:plasma membrane"/>
    <property type="evidence" value="ECO:0007669"/>
    <property type="project" value="UniProtKB-SubCell"/>
</dbReference>
<dbReference type="SMART" id="SM00388">
    <property type="entry name" value="HisKA"/>
    <property type="match status" value="1"/>
</dbReference>
<evidence type="ECO:0000256" key="6">
    <source>
        <dbReference type="ARBA" id="ARBA00022679"/>
    </source>
</evidence>
<name>A0A1S1NA77_9GAMM</name>
<evidence type="ECO:0000256" key="13">
    <source>
        <dbReference type="ARBA" id="ARBA00023136"/>
    </source>
</evidence>
<dbReference type="CDD" id="cd00082">
    <property type="entry name" value="HisKA"/>
    <property type="match status" value="1"/>
</dbReference>
<dbReference type="SUPFAM" id="SSF47384">
    <property type="entry name" value="Homodimeric domain of signal transducing histidine kinase"/>
    <property type="match status" value="1"/>
</dbReference>
<feature type="domain" description="Histidine kinase" evidence="15">
    <location>
        <begin position="239"/>
        <end position="432"/>
    </location>
</feature>
<dbReference type="RefSeq" id="WP_070990607.1">
    <property type="nucleotide sequence ID" value="NZ_CBCSHD010000001.1"/>
</dbReference>
<dbReference type="InterPro" id="IPR050398">
    <property type="entry name" value="HssS/ArlS-like"/>
</dbReference>
<reference evidence="16 17" key="1">
    <citation type="submission" date="2016-10" db="EMBL/GenBank/DDBJ databases">
        <title>Pseudoalteromonas amylolytica sp. nov., isolated from the surface seawater.</title>
        <authorList>
            <person name="Wu Y.-H."/>
            <person name="Cheng H."/>
            <person name="Jin X.-B."/>
            <person name="Wang C.-S."/>
            <person name="Xu X.-W."/>
        </authorList>
    </citation>
    <scope>NUCLEOTIDE SEQUENCE [LARGE SCALE GENOMIC DNA]</scope>
    <source>
        <strain evidence="16 17">JCM 12483</strain>
    </source>
</reference>
<keyword evidence="10" id="KW-0067">ATP-binding</keyword>
<evidence type="ECO:0000256" key="7">
    <source>
        <dbReference type="ARBA" id="ARBA00022692"/>
    </source>
</evidence>